<accession>A0A3S4F561</accession>
<feature type="compositionally biased region" description="Low complexity" evidence="1">
    <location>
        <begin position="460"/>
        <end position="474"/>
    </location>
</feature>
<dbReference type="PANTHER" id="PTHR34502:SF6">
    <property type="entry name" value="DUF6594 DOMAIN-CONTAINING PROTEIN"/>
    <property type="match status" value="1"/>
</dbReference>
<feature type="compositionally biased region" description="Polar residues" evidence="1">
    <location>
        <begin position="143"/>
        <end position="169"/>
    </location>
</feature>
<feature type="compositionally biased region" description="Basic and acidic residues" evidence="1">
    <location>
        <begin position="173"/>
        <end position="184"/>
    </location>
</feature>
<sequence length="616" mass="66349">MADLKSEKEKRGVGLKRSQMLRSTPGAHDVGQTRAQQKITGTGVTRVAGEENGQCFNRDDRDLIVKSKSSILLGDGDGDKQTSQGHDQAAPRTPDVLSFLENDSPPVTQESILQAIAQASEHWSPRSISSFGSLDSSRRSASGTDTTTPDQSINGGTRPSTASDPTSASRAHANSEGEVHDRYGTPEMARGPAKHPHLAPSELQPRLVAPGQGYPKYLPRAEKLPMSGYELLAAKLSGSHPSSSRSRRRSSGTSTSSDGDDEYPAIRPIYRKFAALNHRLLLHLQDELSELEEQLHRLDTADTQKRRLQNCILPASRRAEFMAGGELQWRKTDILGKIGFKLGQYNHALESFTKTLRLPAPSAAAVEHYRTYLATHHPIAEVETRFLDHPAADLACLAPDTASCASRSPSPSPSSSSWRSTESSDGLLTPVPRRASPASYGSGGAREVDPDGAATIQATRRSSSPASSGSRVRSPWWRTQQVERDRPQQQQQLLTQQQQHAIAGGTNRSPAAAPRISTAAPANPLWPSTDDSTARTAPDKDRSPAAAQTDHNPADVEANPDLETQTAILATAAALAPIVTFRVVHDFVGRVAVVVVAGLAVAALTRRLHEMLIFKG</sequence>
<name>A0A3S4F561_9PEZI</name>
<feature type="region of interest" description="Disordered" evidence="1">
    <location>
        <begin position="1"/>
        <end position="42"/>
    </location>
</feature>
<feature type="region of interest" description="Disordered" evidence="1">
    <location>
        <begin position="67"/>
        <end position="211"/>
    </location>
</feature>
<gene>
    <name evidence="3" type="ORF">TT172_LOCUS7256</name>
</gene>
<organism evidence="3 4">
    <name type="scientific">Thermothielavioides terrestris</name>
    <dbReference type="NCBI Taxonomy" id="2587410"/>
    <lineage>
        <taxon>Eukaryota</taxon>
        <taxon>Fungi</taxon>
        <taxon>Dikarya</taxon>
        <taxon>Ascomycota</taxon>
        <taxon>Pezizomycotina</taxon>
        <taxon>Sordariomycetes</taxon>
        <taxon>Sordariomycetidae</taxon>
        <taxon>Sordariales</taxon>
        <taxon>Chaetomiaceae</taxon>
        <taxon>Thermothielavioides</taxon>
    </lineage>
</organism>
<protein>
    <submittedName>
        <fullName evidence="3">9626d9c7-87fe-4e92-8ae2-d0684e32a6e7</fullName>
    </submittedName>
</protein>
<feature type="compositionally biased region" description="Polar residues" evidence="1">
    <location>
        <begin position="33"/>
        <end position="42"/>
    </location>
</feature>
<evidence type="ECO:0000313" key="3">
    <source>
        <dbReference type="EMBL" id="SPQ24837.1"/>
    </source>
</evidence>
<dbReference type="InterPro" id="IPR046529">
    <property type="entry name" value="DUF6594"/>
</dbReference>
<feature type="region of interest" description="Disordered" evidence="1">
    <location>
        <begin position="401"/>
        <end position="558"/>
    </location>
</feature>
<feature type="compositionally biased region" description="Low complexity" evidence="1">
    <location>
        <begin position="126"/>
        <end position="142"/>
    </location>
</feature>
<evidence type="ECO:0000259" key="2">
    <source>
        <dbReference type="Pfam" id="PF20237"/>
    </source>
</evidence>
<dbReference type="Proteomes" id="UP000289323">
    <property type="component" value="Unassembled WGS sequence"/>
</dbReference>
<feature type="compositionally biased region" description="Low complexity" evidence="1">
    <location>
        <begin position="403"/>
        <end position="424"/>
    </location>
</feature>
<dbReference type="PANTHER" id="PTHR34502">
    <property type="entry name" value="DUF6594 DOMAIN-CONTAINING PROTEIN-RELATED"/>
    <property type="match status" value="1"/>
</dbReference>
<feature type="domain" description="DUF6594" evidence="2">
    <location>
        <begin position="263"/>
        <end position="419"/>
    </location>
</feature>
<feature type="compositionally biased region" description="Low complexity" evidence="1">
    <location>
        <begin position="508"/>
        <end position="522"/>
    </location>
</feature>
<feature type="compositionally biased region" description="Basic and acidic residues" evidence="1">
    <location>
        <begin position="1"/>
        <end position="12"/>
    </location>
</feature>
<dbReference type="EMBL" id="OUUZ01000013">
    <property type="protein sequence ID" value="SPQ24837.1"/>
    <property type="molecule type" value="Genomic_DNA"/>
</dbReference>
<feature type="compositionally biased region" description="Low complexity" evidence="1">
    <location>
        <begin position="488"/>
        <end position="499"/>
    </location>
</feature>
<evidence type="ECO:0000256" key="1">
    <source>
        <dbReference type="SAM" id="MobiDB-lite"/>
    </source>
</evidence>
<proteinExistence type="predicted"/>
<dbReference type="AlphaFoldDB" id="A0A3S4F561"/>
<evidence type="ECO:0000313" key="4">
    <source>
        <dbReference type="Proteomes" id="UP000289323"/>
    </source>
</evidence>
<dbReference type="Pfam" id="PF20237">
    <property type="entry name" value="DUF6594"/>
    <property type="match status" value="1"/>
</dbReference>
<feature type="region of interest" description="Disordered" evidence="1">
    <location>
        <begin position="236"/>
        <end position="262"/>
    </location>
</feature>
<reference evidence="3 4" key="1">
    <citation type="submission" date="2018-04" db="EMBL/GenBank/DDBJ databases">
        <authorList>
            <person name="Huttner S."/>
            <person name="Dainat J."/>
        </authorList>
    </citation>
    <scope>NUCLEOTIDE SEQUENCE [LARGE SCALE GENOMIC DNA]</scope>
</reference>